<evidence type="ECO:0000256" key="1">
    <source>
        <dbReference type="SAM" id="MobiDB-lite"/>
    </source>
</evidence>
<dbReference type="AlphaFoldDB" id="A0AAD6WE78"/>
<protein>
    <submittedName>
        <fullName evidence="3">Uncharacterized protein</fullName>
    </submittedName>
</protein>
<accession>A0AAD6WE78</accession>
<feature type="region of interest" description="Disordered" evidence="1">
    <location>
        <begin position="1"/>
        <end position="23"/>
    </location>
</feature>
<reference evidence="3" key="1">
    <citation type="journal article" date="2023" name="Mol. Ecol. Resour.">
        <title>Chromosome-level genome assembly of a triploid poplar Populus alba 'Berolinensis'.</title>
        <authorList>
            <person name="Chen S."/>
            <person name="Yu Y."/>
            <person name="Wang X."/>
            <person name="Wang S."/>
            <person name="Zhang T."/>
            <person name="Zhou Y."/>
            <person name="He R."/>
            <person name="Meng N."/>
            <person name="Wang Y."/>
            <person name="Liu W."/>
            <person name="Liu Z."/>
            <person name="Liu J."/>
            <person name="Guo Q."/>
            <person name="Huang H."/>
            <person name="Sederoff R.R."/>
            <person name="Wang G."/>
            <person name="Qu G."/>
            <person name="Chen S."/>
        </authorList>
    </citation>
    <scope>NUCLEOTIDE SEQUENCE</scope>
    <source>
        <strain evidence="3">SC-2020</strain>
    </source>
</reference>
<comment type="caution">
    <text evidence="3">The sequence shown here is derived from an EMBL/GenBank/DDBJ whole genome shotgun (WGS) entry which is preliminary data.</text>
</comment>
<dbReference type="Proteomes" id="UP001164929">
    <property type="component" value="Chromosome 2"/>
</dbReference>
<sequence length="67" mass="7197">MGTTREFRNGRRDGRGGAGDGAETEATSLVVRKFVYALMVNWAVLECGVNIMVVIAAAVVRAVGDRR</sequence>
<evidence type="ECO:0000313" key="3">
    <source>
        <dbReference type="EMBL" id="KAJ7009112.1"/>
    </source>
</evidence>
<evidence type="ECO:0000313" key="4">
    <source>
        <dbReference type="Proteomes" id="UP001164929"/>
    </source>
</evidence>
<feature type="compositionally biased region" description="Basic and acidic residues" evidence="1">
    <location>
        <begin position="1"/>
        <end position="15"/>
    </location>
</feature>
<keyword evidence="2" id="KW-0812">Transmembrane</keyword>
<name>A0AAD6WE78_9ROSI</name>
<proteinExistence type="predicted"/>
<keyword evidence="2" id="KW-0472">Membrane</keyword>
<evidence type="ECO:0000256" key="2">
    <source>
        <dbReference type="SAM" id="Phobius"/>
    </source>
</evidence>
<keyword evidence="4" id="KW-1185">Reference proteome</keyword>
<dbReference type="EMBL" id="JAQIZT010000002">
    <property type="protein sequence ID" value="KAJ7009112.1"/>
    <property type="molecule type" value="Genomic_DNA"/>
</dbReference>
<feature type="transmembrane region" description="Helical" evidence="2">
    <location>
        <begin position="34"/>
        <end position="60"/>
    </location>
</feature>
<organism evidence="3 4">
    <name type="scientific">Populus alba x Populus x berolinensis</name>
    <dbReference type="NCBI Taxonomy" id="444605"/>
    <lineage>
        <taxon>Eukaryota</taxon>
        <taxon>Viridiplantae</taxon>
        <taxon>Streptophyta</taxon>
        <taxon>Embryophyta</taxon>
        <taxon>Tracheophyta</taxon>
        <taxon>Spermatophyta</taxon>
        <taxon>Magnoliopsida</taxon>
        <taxon>eudicotyledons</taxon>
        <taxon>Gunneridae</taxon>
        <taxon>Pentapetalae</taxon>
        <taxon>rosids</taxon>
        <taxon>fabids</taxon>
        <taxon>Malpighiales</taxon>
        <taxon>Salicaceae</taxon>
        <taxon>Saliceae</taxon>
        <taxon>Populus</taxon>
    </lineage>
</organism>
<keyword evidence="2" id="KW-1133">Transmembrane helix</keyword>
<gene>
    <name evidence="3" type="ORF">NC653_007679</name>
</gene>